<evidence type="ECO:0000313" key="1">
    <source>
        <dbReference type="EMBL" id="GAA0936405.1"/>
    </source>
</evidence>
<sequence length="110" mass="12408">MKNIPVDTSNMEFRLADDVQPKMKNRETGEMKINRQGVPVYEATVMVRRPERRAELMTVSFPSAQLPDLHAGMAVELVDLVGFWWEANGRQGLSFSVTQIRPVGAEQYAA</sequence>
<proteinExistence type="predicted"/>
<protein>
    <recommendedName>
        <fullName evidence="3">Regulatory protein</fullName>
    </recommendedName>
</protein>
<reference evidence="1 2" key="1">
    <citation type="journal article" date="2019" name="Int. J. Syst. Evol. Microbiol.">
        <title>The Global Catalogue of Microorganisms (GCM) 10K type strain sequencing project: providing services to taxonomists for standard genome sequencing and annotation.</title>
        <authorList>
            <consortium name="The Broad Institute Genomics Platform"/>
            <consortium name="The Broad Institute Genome Sequencing Center for Infectious Disease"/>
            <person name="Wu L."/>
            <person name="Ma J."/>
        </authorList>
    </citation>
    <scope>NUCLEOTIDE SEQUENCE [LARGE SCALE GENOMIC DNA]</scope>
    <source>
        <strain evidence="1 2">JCM 10696</strain>
    </source>
</reference>
<evidence type="ECO:0008006" key="3">
    <source>
        <dbReference type="Google" id="ProtNLM"/>
    </source>
</evidence>
<gene>
    <name evidence="1" type="ORF">GCM10009550_02150</name>
</gene>
<comment type="caution">
    <text evidence="1">The sequence shown here is derived from an EMBL/GenBank/DDBJ whole genome shotgun (WGS) entry which is preliminary data.</text>
</comment>
<dbReference type="EMBL" id="BAAAHH010000001">
    <property type="protein sequence ID" value="GAA0936405.1"/>
    <property type="molecule type" value="Genomic_DNA"/>
</dbReference>
<organism evidence="1 2">
    <name type="scientific">Actinocorallia libanotica</name>
    <dbReference type="NCBI Taxonomy" id="46162"/>
    <lineage>
        <taxon>Bacteria</taxon>
        <taxon>Bacillati</taxon>
        <taxon>Actinomycetota</taxon>
        <taxon>Actinomycetes</taxon>
        <taxon>Streptosporangiales</taxon>
        <taxon>Thermomonosporaceae</taxon>
        <taxon>Actinocorallia</taxon>
    </lineage>
</organism>
<dbReference type="Proteomes" id="UP001500665">
    <property type="component" value="Unassembled WGS sequence"/>
</dbReference>
<evidence type="ECO:0000313" key="2">
    <source>
        <dbReference type="Proteomes" id="UP001500665"/>
    </source>
</evidence>
<accession>A0ABN1Q2D0</accession>
<name>A0ABN1Q2D0_9ACTN</name>
<dbReference type="RefSeq" id="WP_344235654.1">
    <property type="nucleotide sequence ID" value="NZ_BAAAHH010000001.1"/>
</dbReference>
<keyword evidence="2" id="KW-1185">Reference proteome</keyword>